<accession>A0AAW2DFN4</accession>
<dbReference type="AlphaFoldDB" id="A0AAW2DFN4"/>
<keyword evidence="2" id="KW-1185">Reference proteome</keyword>
<dbReference type="Proteomes" id="UP001459277">
    <property type="component" value="Unassembled WGS sequence"/>
</dbReference>
<sequence>MVVLWTCGGGDSCAGVCCGGGDGCAVVVVVMAVLKLLSEVKRGEEGSYNYGCGNSTTLQWRRSQWRSVL</sequence>
<reference evidence="1 2" key="1">
    <citation type="submission" date="2024-01" db="EMBL/GenBank/DDBJ databases">
        <title>A telomere-to-telomere, gap-free genome of sweet tea (Lithocarpus litseifolius).</title>
        <authorList>
            <person name="Zhou J."/>
        </authorList>
    </citation>
    <scope>NUCLEOTIDE SEQUENCE [LARGE SCALE GENOMIC DNA]</scope>
    <source>
        <strain evidence="1">Zhou-2022a</strain>
        <tissue evidence="1">Leaf</tissue>
    </source>
</reference>
<name>A0AAW2DFN4_9ROSI</name>
<gene>
    <name evidence="1" type="ORF">SO802_010005</name>
</gene>
<evidence type="ECO:0000313" key="2">
    <source>
        <dbReference type="Proteomes" id="UP001459277"/>
    </source>
</evidence>
<dbReference type="EMBL" id="JAZDWU010000003">
    <property type="protein sequence ID" value="KAL0008503.1"/>
    <property type="molecule type" value="Genomic_DNA"/>
</dbReference>
<evidence type="ECO:0000313" key="1">
    <source>
        <dbReference type="EMBL" id="KAL0008503.1"/>
    </source>
</evidence>
<organism evidence="1 2">
    <name type="scientific">Lithocarpus litseifolius</name>
    <dbReference type="NCBI Taxonomy" id="425828"/>
    <lineage>
        <taxon>Eukaryota</taxon>
        <taxon>Viridiplantae</taxon>
        <taxon>Streptophyta</taxon>
        <taxon>Embryophyta</taxon>
        <taxon>Tracheophyta</taxon>
        <taxon>Spermatophyta</taxon>
        <taxon>Magnoliopsida</taxon>
        <taxon>eudicotyledons</taxon>
        <taxon>Gunneridae</taxon>
        <taxon>Pentapetalae</taxon>
        <taxon>rosids</taxon>
        <taxon>fabids</taxon>
        <taxon>Fagales</taxon>
        <taxon>Fagaceae</taxon>
        <taxon>Lithocarpus</taxon>
    </lineage>
</organism>
<proteinExistence type="predicted"/>
<comment type="caution">
    <text evidence="1">The sequence shown here is derived from an EMBL/GenBank/DDBJ whole genome shotgun (WGS) entry which is preliminary data.</text>
</comment>
<protein>
    <submittedName>
        <fullName evidence="1">Uncharacterized protein</fullName>
    </submittedName>
</protein>